<dbReference type="Proteomes" id="UP000612456">
    <property type="component" value="Unassembled WGS sequence"/>
</dbReference>
<keyword evidence="4 8" id="KW-0812">Transmembrane</keyword>
<keyword evidence="11" id="KW-1185">Reference proteome</keyword>
<accession>A0A916Z153</accession>
<evidence type="ECO:0000259" key="9">
    <source>
        <dbReference type="PROSITE" id="PS51779"/>
    </source>
</evidence>
<dbReference type="InterPro" id="IPR013685">
    <property type="entry name" value="POTRA_FtsQ_type"/>
</dbReference>
<gene>
    <name evidence="8" type="primary">divIB</name>
    <name evidence="10" type="ORF">GCM10010911_31070</name>
</gene>
<organism evidence="10 11">
    <name type="scientific">Paenibacillus nasutitermitis</name>
    <dbReference type="NCBI Taxonomy" id="1652958"/>
    <lineage>
        <taxon>Bacteria</taxon>
        <taxon>Bacillati</taxon>
        <taxon>Bacillota</taxon>
        <taxon>Bacilli</taxon>
        <taxon>Bacillales</taxon>
        <taxon>Paenibacillaceae</taxon>
        <taxon>Paenibacillus</taxon>
    </lineage>
</organism>
<protein>
    <recommendedName>
        <fullName evidence="8">Cell division protein DivIB</fullName>
    </recommendedName>
</protein>
<comment type="similarity">
    <text evidence="8">Belongs to the FtsQ/DivIB family. DivIB subfamily.</text>
</comment>
<dbReference type="HAMAP" id="MF_00912">
    <property type="entry name" value="DivIB"/>
    <property type="match status" value="1"/>
</dbReference>
<feature type="transmembrane region" description="Helical" evidence="8">
    <location>
        <begin position="21"/>
        <end position="38"/>
    </location>
</feature>
<evidence type="ECO:0000256" key="3">
    <source>
        <dbReference type="ARBA" id="ARBA00022618"/>
    </source>
</evidence>
<keyword evidence="5 8" id="KW-1133">Transmembrane helix</keyword>
<dbReference type="PANTHER" id="PTHR37820:SF1">
    <property type="entry name" value="CELL DIVISION PROTEIN FTSQ"/>
    <property type="match status" value="1"/>
</dbReference>
<name>A0A916Z153_9BACL</name>
<proteinExistence type="inferred from homology"/>
<dbReference type="GO" id="GO:0005886">
    <property type="term" value="C:plasma membrane"/>
    <property type="evidence" value="ECO:0007669"/>
    <property type="project" value="UniProtKB-SubCell"/>
</dbReference>
<dbReference type="PROSITE" id="PS51779">
    <property type="entry name" value="POTRA"/>
    <property type="match status" value="1"/>
</dbReference>
<dbReference type="InterPro" id="IPR050487">
    <property type="entry name" value="FtsQ_DivIB"/>
</dbReference>
<keyword evidence="6 8" id="KW-0472">Membrane</keyword>
<reference evidence="10" key="2">
    <citation type="submission" date="2020-09" db="EMBL/GenBank/DDBJ databases">
        <authorList>
            <person name="Sun Q."/>
            <person name="Zhou Y."/>
        </authorList>
    </citation>
    <scope>NUCLEOTIDE SEQUENCE</scope>
    <source>
        <strain evidence="10">CGMCC 1.15178</strain>
    </source>
</reference>
<evidence type="ECO:0000313" key="11">
    <source>
        <dbReference type="Proteomes" id="UP000612456"/>
    </source>
</evidence>
<dbReference type="Gene3D" id="3.40.50.10960">
    <property type="match status" value="1"/>
</dbReference>
<sequence length="254" mass="27620">MPDKMPVLKEPVRRRRGGKKLLAVLFLLFIVILCVLFFNSNISKISSVVVEGQKFATASEVQKAAGIGVGDAFLGTGAGTIEERVKKLSPVDEVEVIKSFPGSIRIIVQEFPSVAFELSDQGVVTALLSNGTSVPSGTDIIVDKPMLSGWKTDDPVKAELCKQLSELSAQELSDFSEIIPTPSKAYPDRIKIYTRTRFEVITAVSLLQEKVPALNAVIETQEPGLITMLLADTYTSFSPEEGENKDGDQKDTTQ</sequence>
<evidence type="ECO:0000256" key="6">
    <source>
        <dbReference type="ARBA" id="ARBA00023136"/>
    </source>
</evidence>
<feature type="domain" description="POTRA" evidence="9">
    <location>
        <begin position="43"/>
        <end position="111"/>
    </location>
</feature>
<reference evidence="10" key="1">
    <citation type="journal article" date="2014" name="Int. J. Syst. Evol. Microbiol.">
        <title>Complete genome sequence of Corynebacterium casei LMG S-19264T (=DSM 44701T), isolated from a smear-ripened cheese.</title>
        <authorList>
            <consortium name="US DOE Joint Genome Institute (JGI-PGF)"/>
            <person name="Walter F."/>
            <person name="Albersmeier A."/>
            <person name="Kalinowski J."/>
            <person name="Ruckert C."/>
        </authorList>
    </citation>
    <scope>NUCLEOTIDE SEQUENCE</scope>
    <source>
        <strain evidence="10">CGMCC 1.15178</strain>
    </source>
</reference>
<dbReference type="AlphaFoldDB" id="A0A916Z153"/>
<comment type="function">
    <text evidence="8">Cell division protein that may be involved in stabilizing or promoting the assembly of the division complex.</text>
</comment>
<evidence type="ECO:0000256" key="1">
    <source>
        <dbReference type="ARBA" id="ARBA00004370"/>
    </source>
</evidence>
<keyword evidence="7 8" id="KW-0131">Cell cycle</keyword>
<dbReference type="RefSeq" id="WP_188992840.1">
    <property type="nucleotide sequence ID" value="NZ_BMHP01000002.1"/>
</dbReference>
<comment type="subcellular location">
    <subcellularLocation>
        <location evidence="8">Cell membrane</location>
        <topology evidence="8">Single-pass type II membrane protein</topology>
    </subcellularLocation>
    <subcellularLocation>
        <location evidence="1">Membrane</location>
    </subcellularLocation>
    <text evidence="8">Localizes to the division septum.</text>
</comment>
<evidence type="ECO:0000313" key="10">
    <source>
        <dbReference type="EMBL" id="GGD70983.1"/>
    </source>
</evidence>
<evidence type="ECO:0000256" key="8">
    <source>
        <dbReference type="HAMAP-Rule" id="MF_00912"/>
    </source>
</evidence>
<evidence type="ECO:0000256" key="2">
    <source>
        <dbReference type="ARBA" id="ARBA00022475"/>
    </source>
</evidence>
<evidence type="ECO:0000256" key="5">
    <source>
        <dbReference type="ARBA" id="ARBA00022989"/>
    </source>
</evidence>
<evidence type="ECO:0000256" key="7">
    <source>
        <dbReference type="ARBA" id="ARBA00023306"/>
    </source>
</evidence>
<keyword evidence="3 8" id="KW-0132">Cell division</keyword>
<dbReference type="Pfam" id="PF08478">
    <property type="entry name" value="POTRA_1"/>
    <property type="match status" value="1"/>
</dbReference>
<dbReference type="PANTHER" id="PTHR37820">
    <property type="entry name" value="CELL DIVISION PROTEIN DIVIB"/>
    <property type="match status" value="1"/>
</dbReference>
<dbReference type="GO" id="GO:0032153">
    <property type="term" value="C:cell division site"/>
    <property type="evidence" value="ECO:0007669"/>
    <property type="project" value="UniProtKB-UniRule"/>
</dbReference>
<dbReference type="InterPro" id="IPR034746">
    <property type="entry name" value="POTRA"/>
</dbReference>
<dbReference type="InterPro" id="IPR026580">
    <property type="entry name" value="DivIB"/>
</dbReference>
<dbReference type="Gene3D" id="3.10.20.310">
    <property type="entry name" value="membrane protein fhac"/>
    <property type="match status" value="1"/>
</dbReference>
<dbReference type="EMBL" id="BMHP01000002">
    <property type="protein sequence ID" value="GGD70983.1"/>
    <property type="molecule type" value="Genomic_DNA"/>
</dbReference>
<comment type="caution">
    <text evidence="10">The sequence shown here is derived from an EMBL/GenBank/DDBJ whole genome shotgun (WGS) entry which is preliminary data.</text>
</comment>
<evidence type="ECO:0000256" key="4">
    <source>
        <dbReference type="ARBA" id="ARBA00022692"/>
    </source>
</evidence>
<keyword evidence="2 8" id="KW-1003">Cell membrane</keyword>
<dbReference type="GO" id="GO:0043093">
    <property type="term" value="P:FtsZ-dependent cytokinesis"/>
    <property type="evidence" value="ECO:0007669"/>
    <property type="project" value="UniProtKB-UniRule"/>
</dbReference>